<evidence type="ECO:0000313" key="4">
    <source>
        <dbReference type="Proteomes" id="UP000542695"/>
    </source>
</evidence>
<dbReference type="EMBL" id="JACARV010000070">
    <property type="protein sequence ID" value="NWC82815.1"/>
    <property type="molecule type" value="Genomic_DNA"/>
</dbReference>
<sequence>MKKLVPDPPPSALLLLDPPAISLPEPPNTQECNALICALTLTIKQTSSVLLDSPQGPVRDAMGMNIRLLCRMINALNEHAGAQGASQ</sequence>
<evidence type="ECO:0000313" key="3">
    <source>
        <dbReference type="Proteomes" id="UP000254602"/>
    </source>
</evidence>
<dbReference type="EMBL" id="UGUY01000001">
    <property type="protein sequence ID" value="SUD66494.1"/>
    <property type="molecule type" value="Genomic_DNA"/>
</dbReference>
<organism evidence="2 3">
    <name type="scientific">Pseudomonas putida</name>
    <name type="common">Arthrobacter siderocapsulatus</name>
    <dbReference type="NCBI Taxonomy" id="303"/>
    <lineage>
        <taxon>Bacteria</taxon>
        <taxon>Pseudomonadati</taxon>
        <taxon>Pseudomonadota</taxon>
        <taxon>Gammaproteobacteria</taxon>
        <taxon>Pseudomonadales</taxon>
        <taxon>Pseudomonadaceae</taxon>
        <taxon>Pseudomonas</taxon>
    </lineage>
</organism>
<dbReference type="AlphaFoldDB" id="A0A379KG59"/>
<proteinExistence type="predicted"/>
<gene>
    <name evidence="1" type="ORF">HX798_21345</name>
    <name evidence="2" type="ORF">NCTC7914_00544</name>
</gene>
<dbReference type="Proteomes" id="UP000254602">
    <property type="component" value="Unassembled WGS sequence"/>
</dbReference>
<dbReference type="Proteomes" id="UP000542695">
    <property type="component" value="Unassembled WGS sequence"/>
</dbReference>
<name>A0A379KG59_PSEPU</name>
<protein>
    <recommendedName>
        <fullName evidence="5">DUF3077 domain-containing protein</fullName>
    </recommendedName>
</protein>
<reference evidence="1 4" key="2">
    <citation type="submission" date="2020-04" db="EMBL/GenBank/DDBJ databases">
        <title>Molecular characterization of pseudomonads from Agaricus bisporus reveal novel blotch 2 pathogens in Western Europe.</title>
        <authorList>
            <person name="Taparia T."/>
            <person name="Krijger M."/>
            <person name="Haynes E."/>
            <person name="Elpinstone J.G."/>
            <person name="Noble R."/>
            <person name="Van Der Wolf J."/>
        </authorList>
    </citation>
    <scope>NUCLEOTIDE SEQUENCE [LARGE SCALE GENOMIC DNA]</scope>
    <source>
        <strain evidence="1 4">P7765</strain>
    </source>
</reference>
<reference evidence="2 3" key="1">
    <citation type="submission" date="2018-06" db="EMBL/GenBank/DDBJ databases">
        <authorList>
            <consortium name="Pathogen Informatics"/>
            <person name="Doyle S."/>
        </authorList>
    </citation>
    <scope>NUCLEOTIDE SEQUENCE [LARGE SCALE GENOMIC DNA]</scope>
    <source>
        <strain evidence="2 3">NCTC7914</strain>
    </source>
</reference>
<dbReference type="RefSeq" id="WP_012316800.1">
    <property type="nucleotide sequence ID" value="NZ_CP066306.1"/>
</dbReference>
<evidence type="ECO:0000313" key="2">
    <source>
        <dbReference type="EMBL" id="SUD66494.1"/>
    </source>
</evidence>
<evidence type="ECO:0008006" key="5">
    <source>
        <dbReference type="Google" id="ProtNLM"/>
    </source>
</evidence>
<accession>A0A379KG59</accession>
<evidence type="ECO:0000313" key="1">
    <source>
        <dbReference type="EMBL" id="NWC82815.1"/>
    </source>
</evidence>